<organism evidence="2 3">
    <name type="scientific">Brevibacillus choshinensis</name>
    <dbReference type="NCBI Taxonomy" id="54911"/>
    <lineage>
        <taxon>Bacteria</taxon>
        <taxon>Bacillati</taxon>
        <taxon>Bacillota</taxon>
        <taxon>Bacilli</taxon>
        <taxon>Bacillales</taxon>
        <taxon>Paenibacillaceae</taxon>
        <taxon>Brevibacillus</taxon>
    </lineage>
</organism>
<dbReference type="Gene3D" id="2.70.70.10">
    <property type="entry name" value="Glucose Permease (Domain IIA)"/>
    <property type="match status" value="1"/>
</dbReference>
<feature type="domain" description="M23ase beta-sheet core" evidence="1">
    <location>
        <begin position="186"/>
        <end position="280"/>
    </location>
</feature>
<proteinExistence type="predicted"/>
<dbReference type="PANTHER" id="PTHR21666:SF270">
    <property type="entry name" value="MUREIN HYDROLASE ACTIVATOR ENVC"/>
    <property type="match status" value="1"/>
</dbReference>
<gene>
    <name evidence="2" type="ORF">AN963_09130</name>
</gene>
<evidence type="ECO:0000313" key="2">
    <source>
        <dbReference type="EMBL" id="KQL49844.1"/>
    </source>
</evidence>
<evidence type="ECO:0000313" key="3">
    <source>
        <dbReference type="Proteomes" id="UP000051063"/>
    </source>
</evidence>
<comment type="caution">
    <text evidence="2">The sequence shown here is derived from an EMBL/GenBank/DDBJ whole genome shotgun (WGS) entry which is preliminary data.</text>
</comment>
<dbReference type="EMBL" id="LJJB01000007">
    <property type="protein sequence ID" value="KQL49844.1"/>
    <property type="molecule type" value="Genomic_DNA"/>
</dbReference>
<reference evidence="2 3" key="1">
    <citation type="submission" date="2015-09" db="EMBL/GenBank/DDBJ databases">
        <title>Genome sequencing project for genomic taxonomy and phylogenomics of Bacillus-like bacteria.</title>
        <authorList>
            <person name="Liu B."/>
            <person name="Wang J."/>
            <person name="Zhu Y."/>
            <person name="Liu G."/>
            <person name="Chen Q."/>
            <person name="Chen Z."/>
            <person name="Lan J."/>
            <person name="Che J."/>
            <person name="Ge C."/>
            <person name="Shi H."/>
            <person name="Pan Z."/>
            <person name="Liu X."/>
        </authorList>
    </citation>
    <scope>NUCLEOTIDE SEQUENCE [LARGE SCALE GENOMIC DNA]</scope>
    <source>
        <strain evidence="2 3">DSM 8552</strain>
    </source>
</reference>
<dbReference type="InterPro" id="IPR011055">
    <property type="entry name" value="Dup_hybrid_motif"/>
</dbReference>
<dbReference type="InterPro" id="IPR016047">
    <property type="entry name" value="M23ase_b-sheet_dom"/>
</dbReference>
<sequence>MLQSMVGFMLMAALTLVSGTSTYGKEIIEEVQVQYQKQQPPLTVMPSTTYPGDVIFVRSNRAQSVTLFSQTYRLQPSQGEYARFIPIPFQAKPGTYQVQTTDKKLAIPLKINAKKFSVDVLTVSKQMNDMRQDNNRINADQKKINAARSRSAQVPYFTGPFTQPATGTLTTPFGYQRVVNGVPANRHSAIDIANKTGTPIWASNNGKVVLADSLYLTGNTIIIDHGLQVFSIYAHMSKLEVKTGQEVKQGQVIGRMGTTGFSTGPHLHYGMLIGNTYVNPQPFFEASPFQWK</sequence>
<dbReference type="Proteomes" id="UP000051063">
    <property type="component" value="Unassembled WGS sequence"/>
</dbReference>
<dbReference type="SUPFAM" id="SSF51261">
    <property type="entry name" value="Duplicated hybrid motif"/>
    <property type="match status" value="1"/>
</dbReference>
<dbReference type="CDD" id="cd12797">
    <property type="entry name" value="M23_peptidase"/>
    <property type="match status" value="1"/>
</dbReference>
<dbReference type="Pfam" id="PF01551">
    <property type="entry name" value="Peptidase_M23"/>
    <property type="match status" value="1"/>
</dbReference>
<dbReference type="PANTHER" id="PTHR21666">
    <property type="entry name" value="PEPTIDASE-RELATED"/>
    <property type="match status" value="1"/>
</dbReference>
<dbReference type="RefSeq" id="WP_055744167.1">
    <property type="nucleotide sequence ID" value="NZ_LJJB01000007.1"/>
</dbReference>
<evidence type="ECO:0000259" key="1">
    <source>
        <dbReference type="Pfam" id="PF01551"/>
    </source>
</evidence>
<keyword evidence="3" id="KW-1185">Reference proteome</keyword>
<accession>A0ABR5NEJ6</accession>
<protein>
    <submittedName>
        <fullName evidence="2">Metalloendopeptidase</fullName>
    </submittedName>
</protein>
<dbReference type="InterPro" id="IPR050570">
    <property type="entry name" value="Cell_wall_metabolism_enzyme"/>
</dbReference>
<dbReference type="Gene3D" id="2.60.40.1590">
    <property type="entry name" value="Peptidoglycan hydrolase domains"/>
    <property type="match status" value="1"/>
</dbReference>
<name>A0ABR5NEJ6_BRECH</name>